<dbReference type="PATRIC" id="fig|1162668.3.peg.2279"/>
<gene>
    <name evidence="2" type="ordered locus">LFE_1919</name>
</gene>
<reference evidence="2 3" key="1">
    <citation type="journal article" date="2012" name="J. Bacteriol.">
        <title>Complete Genome Sequence of Leptospirillum ferrooxidans Strain C2-3, Isolated from a Fresh Volcanic Ash Deposit on the Island of Miyake, Japan.</title>
        <authorList>
            <person name="Fujimura R."/>
            <person name="Sato Y."/>
            <person name="Nishizawa T."/>
            <person name="Oshima K."/>
            <person name="Kim S.-W."/>
            <person name="Hattori M."/>
            <person name="Kamijo T."/>
            <person name="Ohta H."/>
        </authorList>
    </citation>
    <scope>NUCLEOTIDE SEQUENCE [LARGE SCALE GENOMIC DNA]</scope>
    <source>
        <strain evidence="2 3">C2-3</strain>
    </source>
</reference>
<dbReference type="AlphaFoldDB" id="I0IQP8"/>
<sequence length="223" mass="24165">MKNDRSNMKRQSNQASFGQYASDTGFFRTILAGAVFLSILWEGNNAQSAEAAEQRAAGHTEYALSKNSPENITGVIIEMKTGKSGITNMEIRSSQDGLANHPGCIHSSEGKMVDVVVDPSVVYHPEQGVMVIMEKQLSPDVTKLSPGECVSISGDKLRQIAPSGDEDRIEISSPAKKLSRIERMEALKIRIEPILTAGKSSRPAGQIQPTRLPSTAFNVRQPA</sequence>
<feature type="region of interest" description="Disordered" evidence="1">
    <location>
        <begin position="198"/>
        <end position="223"/>
    </location>
</feature>
<dbReference type="HOGENOM" id="CLU_1238916_0_0_0"/>
<dbReference type="KEGG" id="lfc:LFE_1919"/>
<organism evidence="2 3">
    <name type="scientific">Leptospirillum ferrooxidans (strain C2-3)</name>
    <dbReference type="NCBI Taxonomy" id="1162668"/>
    <lineage>
        <taxon>Bacteria</taxon>
        <taxon>Pseudomonadati</taxon>
        <taxon>Nitrospirota</taxon>
        <taxon>Nitrospiria</taxon>
        <taxon>Nitrospirales</taxon>
        <taxon>Nitrospiraceae</taxon>
        <taxon>Leptospirillum</taxon>
    </lineage>
</organism>
<protein>
    <submittedName>
        <fullName evidence="2">Uncharacterized protein</fullName>
    </submittedName>
</protein>
<dbReference type="EMBL" id="AP012342">
    <property type="protein sequence ID" value="BAM07597.1"/>
    <property type="molecule type" value="Genomic_DNA"/>
</dbReference>
<evidence type="ECO:0000313" key="2">
    <source>
        <dbReference type="EMBL" id="BAM07597.1"/>
    </source>
</evidence>
<dbReference type="RefSeq" id="WP_014450081.1">
    <property type="nucleotide sequence ID" value="NC_017094.1"/>
</dbReference>
<evidence type="ECO:0000313" key="3">
    <source>
        <dbReference type="Proteomes" id="UP000007382"/>
    </source>
</evidence>
<evidence type="ECO:0000256" key="1">
    <source>
        <dbReference type="SAM" id="MobiDB-lite"/>
    </source>
</evidence>
<reference evidence="3" key="2">
    <citation type="submission" date="2012-03" db="EMBL/GenBank/DDBJ databases">
        <title>The complete genome sequence of the pioneer microbe on fresh volcanic deposit, Leptospirillum ferrooxidans strain C2-3.</title>
        <authorList>
            <person name="Fujimura R."/>
            <person name="Sato Y."/>
            <person name="Nishizawa T."/>
            <person name="Nanba K."/>
            <person name="Oshima K."/>
            <person name="Hattori M."/>
            <person name="Kamijo T."/>
            <person name="Ohta H."/>
        </authorList>
    </citation>
    <scope>NUCLEOTIDE SEQUENCE [LARGE SCALE GENOMIC DNA]</scope>
    <source>
        <strain evidence="3">C2-3</strain>
    </source>
</reference>
<feature type="compositionally biased region" description="Polar residues" evidence="1">
    <location>
        <begin position="207"/>
        <end position="223"/>
    </location>
</feature>
<proteinExistence type="predicted"/>
<keyword evidence="3" id="KW-1185">Reference proteome</keyword>
<dbReference type="Proteomes" id="UP000007382">
    <property type="component" value="Chromosome"/>
</dbReference>
<accession>I0IQP8</accession>
<name>I0IQP8_LEPFC</name>